<protein>
    <recommendedName>
        <fullName evidence="5">Letm1 RBD domain-containing protein</fullName>
    </recommendedName>
</protein>
<keyword evidence="2" id="KW-0812">Transmembrane</keyword>
<accession>C4JWJ6</accession>
<dbReference type="VEuPathDB" id="FungiDB:UREG_06938"/>
<organism evidence="3 4">
    <name type="scientific">Uncinocarpus reesii (strain UAMH 1704)</name>
    <dbReference type="NCBI Taxonomy" id="336963"/>
    <lineage>
        <taxon>Eukaryota</taxon>
        <taxon>Fungi</taxon>
        <taxon>Dikarya</taxon>
        <taxon>Ascomycota</taxon>
        <taxon>Pezizomycotina</taxon>
        <taxon>Eurotiomycetes</taxon>
        <taxon>Eurotiomycetidae</taxon>
        <taxon>Onygenales</taxon>
        <taxon>Onygenaceae</taxon>
        <taxon>Uncinocarpus</taxon>
    </lineage>
</organism>
<dbReference type="Proteomes" id="UP000002058">
    <property type="component" value="Unassembled WGS sequence"/>
</dbReference>
<keyword evidence="4" id="KW-1185">Reference proteome</keyword>
<dbReference type="RefSeq" id="XP_002583971.1">
    <property type="nucleotide sequence ID" value="XM_002583925.1"/>
</dbReference>
<dbReference type="GeneID" id="8442478"/>
<proteinExistence type="predicted"/>
<feature type="transmembrane region" description="Helical" evidence="2">
    <location>
        <begin position="245"/>
        <end position="266"/>
    </location>
</feature>
<dbReference type="STRING" id="336963.C4JWJ6"/>
<evidence type="ECO:0000256" key="1">
    <source>
        <dbReference type="SAM" id="MobiDB-lite"/>
    </source>
</evidence>
<dbReference type="eggNOG" id="ENOG502S1JA">
    <property type="taxonomic scope" value="Eukaryota"/>
</dbReference>
<dbReference type="AlphaFoldDB" id="C4JWJ6"/>
<sequence>MRNRAIGANTDNELFRPGQFRPNRATGFISLAPFGNSRRLISFYLPPVPMAAHQAARSSFAAAALVSSAPSLCQARPAIFIPPILLRQRGLRYDVACFSSSSASGKPLSSDKTQSQPISSSSVSSSVPPTINPGVSAVNPPSSTRPAKLELPEKPANSSAGLTYYMSLGKAYYTFYKTGLKNVYHNYRAAAPIRKKLGFSGYLPTSLPPRALSGASAFEQLVKREGVTRAEFQLLRRSAYDIRRMIPFVMILIVCGEFTPFVVLALGNRVTPLTCRVPKQLEKERRLKLDRKTAALRAPGPS</sequence>
<dbReference type="HOGENOM" id="CLU_921952_0_0_1"/>
<dbReference type="KEGG" id="ure:UREG_06938"/>
<evidence type="ECO:0008006" key="5">
    <source>
        <dbReference type="Google" id="ProtNLM"/>
    </source>
</evidence>
<dbReference type="InParanoid" id="C4JWJ6"/>
<dbReference type="OrthoDB" id="73691at2759"/>
<reference evidence="4" key="1">
    <citation type="journal article" date="2009" name="Genome Res.">
        <title>Comparative genomic analyses of the human fungal pathogens Coccidioides and their relatives.</title>
        <authorList>
            <person name="Sharpton T.J."/>
            <person name="Stajich J.E."/>
            <person name="Rounsley S.D."/>
            <person name="Gardner M.J."/>
            <person name="Wortman J.R."/>
            <person name="Jordar V.S."/>
            <person name="Maiti R."/>
            <person name="Kodira C.D."/>
            <person name="Neafsey D.E."/>
            <person name="Zeng Q."/>
            <person name="Hung C.-Y."/>
            <person name="McMahan C."/>
            <person name="Muszewska A."/>
            <person name="Grynberg M."/>
            <person name="Mandel M.A."/>
            <person name="Kellner E.M."/>
            <person name="Barker B.M."/>
            <person name="Galgiani J.N."/>
            <person name="Orbach M.J."/>
            <person name="Kirkland T.N."/>
            <person name="Cole G.T."/>
            <person name="Henn M.R."/>
            <person name="Birren B.W."/>
            <person name="Taylor J.W."/>
        </authorList>
    </citation>
    <scope>NUCLEOTIDE SEQUENCE [LARGE SCALE GENOMIC DNA]</scope>
    <source>
        <strain evidence="4">UAMH 1704</strain>
    </source>
</reference>
<keyword evidence="2" id="KW-0472">Membrane</keyword>
<dbReference type="OMA" id="VMILIVC"/>
<feature type="region of interest" description="Disordered" evidence="1">
    <location>
        <begin position="100"/>
        <end position="154"/>
    </location>
</feature>
<evidence type="ECO:0000313" key="4">
    <source>
        <dbReference type="Proteomes" id="UP000002058"/>
    </source>
</evidence>
<evidence type="ECO:0000313" key="3">
    <source>
        <dbReference type="EMBL" id="EEP82073.1"/>
    </source>
</evidence>
<feature type="compositionally biased region" description="Low complexity" evidence="1">
    <location>
        <begin position="100"/>
        <end position="129"/>
    </location>
</feature>
<name>C4JWJ6_UNCRE</name>
<keyword evidence="2" id="KW-1133">Transmembrane helix</keyword>
<dbReference type="EMBL" id="CH476618">
    <property type="protein sequence ID" value="EEP82073.1"/>
    <property type="molecule type" value="Genomic_DNA"/>
</dbReference>
<gene>
    <name evidence="3" type="ORF">UREG_06938</name>
</gene>
<evidence type="ECO:0000256" key="2">
    <source>
        <dbReference type="SAM" id="Phobius"/>
    </source>
</evidence>